<sequence length="60" mass="6932">VPERAIQWRDTHQNSINPPAIVYELDTSGSPVTMIHLKHESKKQDCLYIVRIYGSLPRND</sequence>
<organism evidence="1">
    <name type="scientific">marine metagenome</name>
    <dbReference type="NCBI Taxonomy" id="408172"/>
    <lineage>
        <taxon>unclassified sequences</taxon>
        <taxon>metagenomes</taxon>
        <taxon>ecological metagenomes</taxon>
    </lineage>
</organism>
<name>A0A381NUY1_9ZZZZ</name>
<dbReference type="AlphaFoldDB" id="A0A381NUY1"/>
<protein>
    <submittedName>
        <fullName evidence="1">Uncharacterized protein</fullName>
    </submittedName>
</protein>
<gene>
    <name evidence="1" type="ORF">METZ01_LOCUS11269</name>
</gene>
<evidence type="ECO:0000313" key="1">
    <source>
        <dbReference type="EMBL" id="SUZ58415.1"/>
    </source>
</evidence>
<dbReference type="EMBL" id="UINC01000618">
    <property type="protein sequence ID" value="SUZ58415.1"/>
    <property type="molecule type" value="Genomic_DNA"/>
</dbReference>
<accession>A0A381NUY1</accession>
<feature type="non-terminal residue" evidence="1">
    <location>
        <position position="1"/>
    </location>
</feature>
<reference evidence="1" key="1">
    <citation type="submission" date="2018-05" db="EMBL/GenBank/DDBJ databases">
        <authorList>
            <person name="Lanie J.A."/>
            <person name="Ng W.-L."/>
            <person name="Kazmierczak K.M."/>
            <person name="Andrzejewski T.M."/>
            <person name="Davidsen T.M."/>
            <person name="Wayne K.J."/>
            <person name="Tettelin H."/>
            <person name="Glass J.I."/>
            <person name="Rusch D."/>
            <person name="Podicherti R."/>
            <person name="Tsui H.-C.T."/>
            <person name="Winkler M.E."/>
        </authorList>
    </citation>
    <scope>NUCLEOTIDE SEQUENCE</scope>
</reference>
<proteinExistence type="predicted"/>